<dbReference type="InterPro" id="IPR036412">
    <property type="entry name" value="HAD-like_sf"/>
</dbReference>
<dbReference type="Gene3D" id="3.40.50.1000">
    <property type="entry name" value="HAD superfamily/HAD-like"/>
    <property type="match status" value="1"/>
</dbReference>
<feature type="domain" description="Thiaminase-2/PQQC" evidence="2">
    <location>
        <begin position="127"/>
        <end position="328"/>
    </location>
</feature>
<dbReference type="InterPro" id="IPR023214">
    <property type="entry name" value="HAD_sf"/>
</dbReference>
<organism evidence="3 4">
    <name type="scientific">Papaver somniferum</name>
    <name type="common">Opium poppy</name>
    <dbReference type="NCBI Taxonomy" id="3469"/>
    <lineage>
        <taxon>Eukaryota</taxon>
        <taxon>Viridiplantae</taxon>
        <taxon>Streptophyta</taxon>
        <taxon>Embryophyta</taxon>
        <taxon>Tracheophyta</taxon>
        <taxon>Spermatophyta</taxon>
        <taxon>Magnoliopsida</taxon>
        <taxon>Ranunculales</taxon>
        <taxon>Papaveraceae</taxon>
        <taxon>Papaveroideae</taxon>
        <taxon>Papaver</taxon>
    </lineage>
</organism>
<accession>A0A4Y7KGX4</accession>
<sequence>MGGFATDYLKSEKLPTPAEMIQPRYNSEYIFLIKQQRQPMYEIHPSAAKAKQASLVQPRYKWRFSRNHQNKLKNHQKKLLKSCLHQNNMSTSEQVESESSESKISISERLWKNCENEALYFWYLPLFLHVNSGSFDDKEFYQYIANYAHLLNNFLEVFKLAANQCEDDSDKAAFLRWSKNVKQELERHNSFVEQKLGFDPTKETIIHTATAKHEKFLLATASGDIQVHEIPIHQSKIPAYTLGAMMPSLRLYAFFSKAVREPGTPDGSSHPRSKWIKEYTYENFKMSFLHAEVLLDKLCNSLSQEEIQVVERLYRRAMRLKMDFFNSQQSALIIPVYTKLDPKEHLMLFADFDFTCTDLGSLGILKNIAIVTAQKADQLLQGQDRDIPSHITSTNLKNIWELLSQQSTFEYDKCIKKIMLGEKALSFNYHGLQSLHGALVELSSSEGRAVSRIFDSGVLKGISLEEIKQAGKHMILKNGCMNFFKKVNKLDASVNIMSCWSEELTRSALSGGLDTFEVDGNAFRYADGIFTGEVTRQAHQSVKAKRKYFQDMVQEKENEHGLNALTVFIGTSVGDLLCLLEADIGIVIGSNRHLIEVGKHFGVRFVPLLDGVVVKQKKHFYSGNPNVWMGGLSGILYTVSCWTEIHAFILGRDLEDDELIAQTQTPTSSSSGYSSTTPCSSTTMATAATNTTTAITTETTSLQ</sequence>
<evidence type="ECO:0000256" key="1">
    <source>
        <dbReference type="SAM" id="MobiDB-lite"/>
    </source>
</evidence>
<gene>
    <name evidence="3" type="ORF">C5167_034798</name>
</gene>
<dbReference type="Gramene" id="RZC71642">
    <property type="protein sequence ID" value="RZC71642"/>
    <property type="gene ID" value="C5167_034798"/>
</dbReference>
<dbReference type="SUPFAM" id="SSF56784">
    <property type="entry name" value="HAD-like"/>
    <property type="match status" value="1"/>
</dbReference>
<dbReference type="GO" id="GO:0005829">
    <property type="term" value="C:cytosol"/>
    <property type="evidence" value="ECO:0007669"/>
    <property type="project" value="TreeGrafter"/>
</dbReference>
<dbReference type="GO" id="GO:0006772">
    <property type="term" value="P:thiamine metabolic process"/>
    <property type="evidence" value="ECO:0007669"/>
    <property type="project" value="UniProtKB-ARBA"/>
</dbReference>
<evidence type="ECO:0000259" key="2">
    <source>
        <dbReference type="Pfam" id="PF03070"/>
    </source>
</evidence>
<protein>
    <recommendedName>
        <fullName evidence="2">Thiaminase-2/PQQC domain-containing protein</fullName>
    </recommendedName>
</protein>
<name>A0A4Y7KGX4_PAPSO</name>
<evidence type="ECO:0000313" key="3">
    <source>
        <dbReference type="EMBL" id="RZC71642.1"/>
    </source>
</evidence>
<dbReference type="EMBL" id="CM010721">
    <property type="protein sequence ID" value="RZC71642.1"/>
    <property type="molecule type" value="Genomic_DNA"/>
</dbReference>
<dbReference type="SUPFAM" id="SSF48613">
    <property type="entry name" value="Heme oxygenase-like"/>
    <property type="match status" value="1"/>
</dbReference>
<dbReference type="AlphaFoldDB" id="A0A4Y7KGX4"/>
<dbReference type="InterPro" id="IPR004305">
    <property type="entry name" value="Thiaminase-2/PQQC"/>
</dbReference>
<dbReference type="Gene3D" id="1.20.910.10">
    <property type="entry name" value="Heme oxygenase-like"/>
    <property type="match status" value="1"/>
</dbReference>
<dbReference type="Proteomes" id="UP000316621">
    <property type="component" value="Chromosome 7"/>
</dbReference>
<dbReference type="PANTHER" id="PTHR43198">
    <property type="entry name" value="BIFUNCTIONAL TH2 PROTEIN"/>
    <property type="match status" value="1"/>
</dbReference>
<keyword evidence="4" id="KW-1185">Reference proteome</keyword>
<dbReference type="InterPro" id="IPR016084">
    <property type="entry name" value="Haem_Oase-like_multi-hlx"/>
</dbReference>
<feature type="region of interest" description="Disordered" evidence="1">
    <location>
        <begin position="663"/>
        <end position="684"/>
    </location>
</feature>
<dbReference type="STRING" id="3469.A0A4Y7KGX4"/>
<proteinExistence type="predicted"/>
<reference evidence="3 4" key="1">
    <citation type="journal article" date="2018" name="Science">
        <title>The opium poppy genome and morphinan production.</title>
        <authorList>
            <person name="Guo L."/>
            <person name="Winzer T."/>
            <person name="Yang X."/>
            <person name="Li Y."/>
            <person name="Ning Z."/>
            <person name="He Z."/>
            <person name="Teodor R."/>
            <person name="Lu Y."/>
            <person name="Bowser T.A."/>
            <person name="Graham I.A."/>
            <person name="Ye K."/>
        </authorList>
    </citation>
    <scope>NUCLEOTIDE SEQUENCE [LARGE SCALE GENOMIC DNA]</scope>
    <source>
        <strain evidence="4">cv. HN1</strain>
        <tissue evidence="3">Leaves</tissue>
    </source>
</reference>
<feature type="non-terminal residue" evidence="3">
    <location>
        <position position="703"/>
    </location>
</feature>
<evidence type="ECO:0000313" key="4">
    <source>
        <dbReference type="Proteomes" id="UP000316621"/>
    </source>
</evidence>
<dbReference type="PANTHER" id="PTHR43198:SF2">
    <property type="entry name" value="SI:CH1073-67J19.1-RELATED"/>
    <property type="match status" value="1"/>
</dbReference>
<dbReference type="InterPro" id="IPR050967">
    <property type="entry name" value="Thiamine_Salvage_TenA"/>
</dbReference>
<dbReference type="Pfam" id="PF03070">
    <property type="entry name" value="TENA_THI-4"/>
    <property type="match status" value="1"/>
</dbReference>